<comment type="caution">
    <text evidence="1">The sequence shown here is derived from an EMBL/GenBank/DDBJ whole genome shotgun (WGS) entry which is preliminary data.</text>
</comment>
<evidence type="ECO:0000313" key="2">
    <source>
        <dbReference type="Proteomes" id="UP000078250"/>
    </source>
</evidence>
<dbReference type="Proteomes" id="UP000078250">
    <property type="component" value="Unassembled WGS sequence"/>
</dbReference>
<dbReference type="EMBL" id="LXEV01000016">
    <property type="protein sequence ID" value="OAT48656.1"/>
    <property type="molecule type" value="Genomic_DNA"/>
</dbReference>
<protein>
    <submittedName>
        <fullName evidence="1">Uncharacterized protein</fullName>
    </submittedName>
</protein>
<dbReference type="AlphaFoldDB" id="A0AAJ3HTW2"/>
<organism evidence="1 2">
    <name type="scientific">Proteus hauseri ATCC 700826</name>
    <dbReference type="NCBI Taxonomy" id="1354271"/>
    <lineage>
        <taxon>Bacteria</taxon>
        <taxon>Pseudomonadati</taxon>
        <taxon>Pseudomonadota</taxon>
        <taxon>Gammaproteobacteria</taxon>
        <taxon>Enterobacterales</taxon>
        <taxon>Morganellaceae</taxon>
        <taxon>Proteus</taxon>
    </lineage>
</organism>
<keyword evidence="2" id="KW-1185">Reference proteome</keyword>
<sequence>MDNKKLKIIKYFYVYQLIKNESIKLIIKKREGKNTNNGSNKERRNNENKELVVKWVDTALIFNSTNLKHQLGI</sequence>
<evidence type="ECO:0000313" key="1">
    <source>
        <dbReference type="EMBL" id="OAT48656.1"/>
    </source>
</evidence>
<proteinExistence type="predicted"/>
<name>A0AAJ3HTW2_PROHU</name>
<reference evidence="1 2" key="1">
    <citation type="submission" date="2016-04" db="EMBL/GenBank/DDBJ databases">
        <title>ATOL: Assembling a taxonomically balanced genome-scale reconstruction of the evolutionary history of the Enterobacteriaceae.</title>
        <authorList>
            <person name="Plunkett G.III."/>
            <person name="Neeno-Eckwall E.C."/>
            <person name="Glasner J.D."/>
            <person name="Perna N.T."/>
        </authorList>
    </citation>
    <scope>NUCLEOTIDE SEQUENCE [LARGE SCALE GENOMIC DNA]</scope>
    <source>
        <strain evidence="1 2">ATCC 700826</strain>
    </source>
</reference>
<dbReference type="RefSeq" id="WP_064719127.1">
    <property type="nucleotide sequence ID" value="NZ_LXEV01000016.1"/>
</dbReference>
<accession>A0AAJ3HTW2</accession>
<gene>
    <name evidence="1" type="ORF">M997_1118</name>
</gene>